<dbReference type="InterPro" id="IPR014729">
    <property type="entry name" value="Rossmann-like_a/b/a_fold"/>
</dbReference>
<dbReference type="PROSITE" id="PS00394">
    <property type="entry name" value="DNA_PHOTOLYASES_1_1"/>
    <property type="match status" value="1"/>
</dbReference>
<dbReference type="PANTHER" id="PTHR11455:SF9">
    <property type="entry name" value="CRYPTOCHROME CIRCADIAN CLOCK 5 ISOFORM X1"/>
    <property type="match status" value="1"/>
</dbReference>
<proteinExistence type="inferred from homology"/>
<dbReference type="Gene3D" id="1.10.579.10">
    <property type="entry name" value="DNA Cyclobutane Dipyrimidine Photolyase, subunit A, domain 3"/>
    <property type="match status" value="1"/>
</dbReference>
<dbReference type="EC" id="4.1.99.3" evidence="2"/>
<evidence type="ECO:0000256" key="2">
    <source>
        <dbReference type="ARBA" id="ARBA00013149"/>
    </source>
</evidence>
<dbReference type="InterPro" id="IPR036134">
    <property type="entry name" value="Crypto/Photolyase_FAD-like_sf"/>
</dbReference>
<dbReference type="GO" id="GO:0000719">
    <property type="term" value="P:photoreactive repair"/>
    <property type="evidence" value="ECO:0007669"/>
    <property type="project" value="UniProtKB-ARBA"/>
</dbReference>
<dbReference type="RefSeq" id="WP_139626425.1">
    <property type="nucleotide sequence ID" value="NZ_VDCI01000003.1"/>
</dbReference>
<comment type="catalytic activity">
    <reaction evidence="7">
        <text>cyclobutadipyrimidine (in DNA) = 2 pyrimidine residues (in DNA).</text>
        <dbReference type="EC" id="4.1.99.3"/>
    </reaction>
</comment>
<dbReference type="GO" id="GO:0071949">
    <property type="term" value="F:FAD binding"/>
    <property type="evidence" value="ECO:0007669"/>
    <property type="project" value="TreeGrafter"/>
</dbReference>
<keyword evidence="13" id="KW-1185">Reference proteome</keyword>
<dbReference type="Proteomes" id="UP000309544">
    <property type="component" value="Unassembled WGS sequence"/>
</dbReference>
<dbReference type="AlphaFoldDB" id="A0A5C4S1D0"/>
<dbReference type="PANTHER" id="PTHR11455">
    <property type="entry name" value="CRYPTOCHROME"/>
    <property type="match status" value="1"/>
</dbReference>
<gene>
    <name evidence="12" type="ORF">FGF68_04915</name>
</gene>
<feature type="site" description="Electron transfer via tryptophanyl radical" evidence="9">
    <location>
        <position position="303"/>
    </location>
</feature>
<protein>
    <recommendedName>
        <fullName evidence="3">Deoxyribodipyrimidine photo-lyase</fullName>
        <ecNumber evidence="2">4.1.99.3</ecNumber>
    </recommendedName>
</protein>
<reference evidence="12 13" key="1">
    <citation type="submission" date="2019-05" db="EMBL/GenBank/DDBJ databases">
        <title>Draft Whole-Genome sequence of the green sulfur bacterium Prosthecochloris vibrioformis DSM 260.</title>
        <authorList>
            <person name="Meyer T.E."/>
            <person name="Kyndt J.A."/>
        </authorList>
    </citation>
    <scope>NUCLEOTIDE SEQUENCE [LARGE SCALE GENOMIC DNA]</scope>
    <source>
        <strain evidence="12 13">DSM 260</strain>
    </source>
</reference>
<evidence type="ECO:0000256" key="5">
    <source>
        <dbReference type="ARBA" id="ARBA00022827"/>
    </source>
</evidence>
<keyword evidence="6 10" id="KW-0157">Chromophore</keyword>
<dbReference type="SUPFAM" id="SSF52425">
    <property type="entry name" value="Cryptochrome/photolyase, N-terminal domain"/>
    <property type="match status" value="1"/>
</dbReference>
<evidence type="ECO:0000256" key="1">
    <source>
        <dbReference type="ARBA" id="ARBA00001932"/>
    </source>
</evidence>
<keyword evidence="12" id="KW-0456">Lyase</keyword>
<evidence type="ECO:0000256" key="6">
    <source>
        <dbReference type="ARBA" id="ARBA00022991"/>
    </source>
</evidence>
<dbReference type="Gene3D" id="1.25.40.80">
    <property type="match status" value="1"/>
</dbReference>
<dbReference type="InterPro" id="IPR005101">
    <property type="entry name" value="Cryptochr/Photolyase_FAD-bd"/>
</dbReference>
<feature type="binding site" evidence="8">
    <location>
        <position position="223"/>
    </location>
    <ligand>
        <name>FAD</name>
        <dbReference type="ChEBI" id="CHEBI:57692"/>
    </ligand>
</feature>
<dbReference type="PRINTS" id="PR00147">
    <property type="entry name" value="DNAPHOTLYASE"/>
</dbReference>
<dbReference type="InterPro" id="IPR036155">
    <property type="entry name" value="Crypto/Photolyase_N_sf"/>
</dbReference>
<dbReference type="PROSITE" id="PS51645">
    <property type="entry name" value="PHR_CRY_ALPHA_BETA"/>
    <property type="match status" value="1"/>
</dbReference>
<evidence type="ECO:0000256" key="3">
    <source>
        <dbReference type="ARBA" id="ARBA00014046"/>
    </source>
</evidence>
<comment type="caution">
    <text evidence="12">The sequence shown here is derived from an EMBL/GenBank/DDBJ whole genome shotgun (WGS) entry which is preliminary data.</text>
</comment>
<evidence type="ECO:0000256" key="4">
    <source>
        <dbReference type="ARBA" id="ARBA00022630"/>
    </source>
</evidence>
<comment type="cofactor">
    <cofactor evidence="8">
        <name>FAD</name>
        <dbReference type="ChEBI" id="CHEBI:57692"/>
    </cofactor>
    <text evidence="8">Binds 1 FAD per subunit.</text>
</comment>
<evidence type="ECO:0000256" key="7">
    <source>
        <dbReference type="ARBA" id="ARBA00033999"/>
    </source>
</evidence>
<evidence type="ECO:0000313" key="13">
    <source>
        <dbReference type="Proteomes" id="UP000309544"/>
    </source>
</evidence>
<dbReference type="InterPro" id="IPR006050">
    <property type="entry name" value="DNA_photolyase_N"/>
</dbReference>
<organism evidence="12 13">
    <name type="scientific">Prosthecochloris vibrioformis</name>
    <name type="common">Chlorobium vibrioforme</name>
    <dbReference type="NCBI Taxonomy" id="1098"/>
    <lineage>
        <taxon>Bacteria</taxon>
        <taxon>Pseudomonadati</taxon>
        <taxon>Chlorobiota</taxon>
        <taxon>Chlorobiia</taxon>
        <taxon>Chlorobiales</taxon>
        <taxon>Chlorobiaceae</taxon>
        <taxon>Prosthecochloris</taxon>
    </lineage>
</organism>
<dbReference type="InterPro" id="IPR002081">
    <property type="entry name" value="Cryptochrome/DNA_photolyase_1"/>
</dbReference>
<comment type="cofactor">
    <cofactor evidence="1">
        <name>(6R)-5,10-methylene-5,6,7,8-tetrahydrofolate</name>
        <dbReference type="ChEBI" id="CHEBI:15636"/>
    </cofactor>
</comment>
<dbReference type="FunFam" id="1.10.579.10:FF:000003">
    <property type="entry name" value="Deoxyribodipyrimidine photo-lyase"/>
    <property type="match status" value="1"/>
</dbReference>
<keyword evidence="4 8" id="KW-0285">Flavoprotein</keyword>
<feature type="site" description="Electron transfer via tryptophanyl radical" evidence="9">
    <location>
        <position position="356"/>
    </location>
</feature>
<evidence type="ECO:0000256" key="9">
    <source>
        <dbReference type="PIRSR" id="PIRSR602081-2"/>
    </source>
</evidence>
<dbReference type="Pfam" id="PF00875">
    <property type="entry name" value="DNA_photolyase"/>
    <property type="match status" value="1"/>
</dbReference>
<evidence type="ECO:0000259" key="11">
    <source>
        <dbReference type="PROSITE" id="PS51645"/>
    </source>
</evidence>
<dbReference type="PROSITE" id="PS00691">
    <property type="entry name" value="DNA_PHOTOLYASES_1_2"/>
    <property type="match status" value="1"/>
</dbReference>
<feature type="binding site" evidence="8">
    <location>
        <position position="269"/>
    </location>
    <ligand>
        <name>FAD</name>
        <dbReference type="ChEBI" id="CHEBI:57692"/>
    </ligand>
</feature>
<dbReference type="InterPro" id="IPR018394">
    <property type="entry name" value="DNA_photolyase_1_CS_C"/>
</dbReference>
<feature type="domain" description="Photolyase/cryptochrome alpha/beta" evidence="11">
    <location>
        <begin position="4"/>
        <end position="129"/>
    </location>
</feature>
<dbReference type="GO" id="GO:0003904">
    <property type="term" value="F:deoxyribodipyrimidine photo-lyase activity"/>
    <property type="evidence" value="ECO:0007669"/>
    <property type="project" value="UniProtKB-EC"/>
</dbReference>
<evidence type="ECO:0000256" key="10">
    <source>
        <dbReference type="RuleBase" id="RU004182"/>
    </source>
</evidence>
<dbReference type="SUPFAM" id="SSF48173">
    <property type="entry name" value="Cryptochrome/photolyase FAD-binding domain"/>
    <property type="match status" value="1"/>
</dbReference>
<name>A0A5C4S1D0_PROVB</name>
<keyword evidence="5 8" id="KW-0274">FAD</keyword>
<comment type="similarity">
    <text evidence="10">Belongs to the DNA photolyase family.</text>
</comment>
<dbReference type="GO" id="GO:0009416">
    <property type="term" value="P:response to light stimulus"/>
    <property type="evidence" value="ECO:0007669"/>
    <property type="project" value="TreeGrafter"/>
</dbReference>
<feature type="site" description="Electron transfer via tryptophanyl radical" evidence="9">
    <location>
        <position position="379"/>
    </location>
</feature>
<evidence type="ECO:0000313" key="12">
    <source>
        <dbReference type="EMBL" id="TNJ36917.1"/>
    </source>
</evidence>
<dbReference type="Pfam" id="PF03441">
    <property type="entry name" value="FAD_binding_7"/>
    <property type="match status" value="1"/>
</dbReference>
<sequence>MTVPLVIHWFQRDLRLQDNPALTHAAHLGTVIPVYIHDTRHSPPDEPGGAASWWLHHSLSSLNESLKGRLTILKGDPLHILPRLVANTAASHITWTRCYEPWQVKRNTLLKQKLASSGIQVQSRNGSLLWEPWEVLKKDTSPYRVFTPYHKKASKELPPPRHTLPKPEGIMLAPRNSESLSLEKLGLLHPSGWHTTLETHWTPGEQGAQERLATFIKDGLGCYSDGRDYPGRRCISRLSPSLHFGELSPNQAWHAAALSNAETRHIEAFQRELGWREFAWHLFWYNPHMPSSSLRKAFERFPWQHDNELLQRWKTGRTGYPLVDAGMRELWQTGFMHNRVRMITASFLTKNLLQDWRTGAAWFRDCLLDANMAANSASWQWVAGSGTDAAPYFRIFNPVTQAAKFDPDGTYTRKFIPELARLPLRHLHTPWLAPADVLHDAGITLGSTYPEPVIDLTYSRSRALEAYDTISSK</sequence>
<dbReference type="Gene3D" id="3.40.50.620">
    <property type="entry name" value="HUPs"/>
    <property type="match status" value="1"/>
</dbReference>
<accession>A0A5C4S1D0</accession>
<dbReference type="GO" id="GO:0003677">
    <property type="term" value="F:DNA binding"/>
    <property type="evidence" value="ECO:0007669"/>
    <property type="project" value="TreeGrafter"/>
</dbReference>
<dbReference type="EMBL" id="VDCI01000003">
    <property type="protein sequence ID" value="TNJ36917.1"/>
    <property type="molecule type" value="Genomic_DNA"/>
</dbReference>
<evidence type="ECO:0000256" key="8">
    <source>
        <dbReference type="PIRSR" id="PIRSR602081-1"/>
    </source>
</evidence>